<reference evidence="6 7" key="2">
    <citation type="submission" date="2021-01" db="EMBL/GenBank/DDBJ databases">
        <title>Genomic Encyclopedia of Type Strains, Phase IV (KMG-IV): sequencing the most valuable type-strain genomes for metagenomic binning, comparative biology and taxonomic classification.</title>
        <authorList>
            <person name="Goeker M."/>
        </authorList>
    </citation>
    <scope>NUCLEOTIDE SEQUENCE [LARGE SCALE GENOMIC DNA]</scope>
    <source>
        <strain evidence="6 7">DSM 6130</strain>
    </source>
</reference>
<organism evidence="5 8">
    <name type="scientific">Methylopila capsulata</name>
    <dbReference type="NCBI Taxonomy" id="61654"/>
    <lineage>
        <taxon>Bacteria</taxon>
        <taxon>Pseudomonadati</taxon>
        <taxon>Pseudomonadota</taxon>
        <taxon>Alphaproteobacteria</taxon>
        <taxon>Hyphomicrobiales</taxon>
        <taxon>Methylopilaceae</taxon>
        <taxon>Methylopila</taxon>
    </lineage>
</organism>
<evidence type="ECO:0000313" key="8">
    <source>
        <dbReference type="Proteomes" id="UP001143400"/>
    </source>
</evidence>
<comment type="caution">
    <text evidence="5">The sequence shown here is derived from an EMBL/GenBank/DDBJ whole genome shotgun (WGS) entry which is preliminary data.</text>
</comment>
<sequence length="55" mass="5811">MFVALQNWVEGGKAPGTLEIKSSDASVSLPLCVYPLKITYRGEGSAKSASSYACK</sequence>
<name>A0A9W6MQB0_9HYPH</name>
<evidence type="ECO:0000256" key="4">
    <source>
        <dbReference type="ARBA" id="ARBA00023157"/>
    </source>
</evidence>
<dbReference type="GO" id="GO:0052689">
    <property type="term" value="F:carboxylic ester hydrolase activity"/>
    <property type="evidence" value="ECO:0007669"/>
    <property type="project" value="UniProtKB-KW"/>
</dbReference>
<gene>
    <name evidence="5" type="ORF">GCM10008170_05090</name>
    <name evidence="6" type="ORF">JOD31_001659</name>
</gene>
<keyword evidence="3" id="KW-0378">Hydrolase</keyword>
<evidence type="ECO:0000256" key="1">
    <source>
        <dbReference type="ARBA" id="ARBA00022487"/>
    </source>
</evidence>
<dbReference type="InterPro" id="IPR011118">
    <property type="entry name" value="Tannase/feruloyl_esterase"/>
</dbReference>
<reference evidence="5" key="1">
    <citation type="journal article" date="2014" name="Int. J. Syst. Evol. Microbiol.">
        <title>Complete genome sequence of Corynebacterium casei LMG S-19264T (=DSM 44701T), isolated from a smear-ripened cheese.</title>
        <authorList>
            <consortium name="US DOE Joint Genome Institute (JGI-PGF)"/>
            <person name="Walter F."/>
            <person name="Albersmeier A."/>
            <person name="Kalinowski J."/>
            <person name="Ruckert C."/>
        </authorList>
    </citation>
    <scope>NUCLEOTIDE SEQUENCE</scope>
    <source>
        <strain evidence="5">VKM B-1606</strain>
    </source>
</reference>
<dbReference type="EMBL" id="JAFBCY010000002">
    <property type="protein sequence ID" value="MBM7851434.1"/>
    <property type="molecule type" value="Genomic_DNA"/>
</dbReference>
<evidence type="ECO:0000313" key="6">
    <source>
        <dbReference type="EMBL" id="MBM7851434.1"/>
    </source>
</evidence>
<protein>
    <submittedName>
        <fullName evidence="5">Uncharacterized protein</fullName>
    </submittedName>
</protein>
<evidence type="ECO:0000313" key="5">
    <source>
        <dbReference type="EMBL" id="GLK54490.1"/>
    </source>
</evidence>
<dbReference type="Proteomes" id="UP001143400">
    <property type="component" value="Unassembled WGS sequence"/>
</dbReference>
<evidence type="ECO:0000256" key="3">
    <source>
        <dbReference type="ARBA" id="ARBA00022801"/>
    </source>
</evidence>
<proteinExistence type="predicted"/>
<reference evidence="5" key="3">
    <citation type="submission" date="2023-01" db="EMBL/GenBank/DDBJ databases">
        <authorList>
            <person name="Sun Q."/>
            <person name="Evtushenko L."/>
        </authorList>
    </citation>
    <scope>NUCLEOTIDE SEQUENCE</scope>
    <source>
        <strain evidence="5">VKM B-1606</strain>
    </source>
</reference>
<keyword evidence="4" id="KW-1015">Disulfide bond</keyword>
<dbReference type="Proteomes" id="UP000758856">
    <property type="component" value="Unassembled WGS sequence"/>
</dbReference>
<dbReference type="AlphaFoldDB" id="A0A9W6MQB0"/>
<keyword evidence="7" id="KW-1185">Reference proteome</keyword>
<accession>A0A9W6MQB0</accession>
<keyword evidence="2" id="KW-0732">Signal</keyword>
<dbReference type="Pfam" id="PF07519">
    <property type="entry name" value="Tannase"/>
    <property type="match status" value="1"/>
</dbReference>
<evidence type="ECO:0000313" key="7">
    <source>
        <dbReference type="Proteomes" id="UP000758856"/>
    </source>
</evidence>
<keyword evidence="1" id="KW-0719">Serine esterase</keyword>
<evidence type="ECO:0000256" key="2">
    <source>
        <dbReference type="ARBA" id="ARBA00022729"/>
    </source>
</evidence>
<dbReference type="EMBL" id="BSFF01000001">
    <property type="protein sequence ID" value="GLK54490.1"/>
    <property type="molecule type" value="Genomic_DNA"/>
</dbReference>